<feature type="non-terminal residue" evidence="4">
    <location>
        <position position="702"/>
    </location>
</feature>
<gene>
    <name evidence="4" type="ORF">PGLA1383_LOCUS3632</name>
</gene>
<proteinExistence type="predicted"/>
<dbReference type="InterPro" id="IPR014030">
    <property type="entry name" value="Ketoacyl_synth_N"/>
</dbReference>
<comment type="caution">
    <text evidence="4">The sequence shown here is derived from an EMBL/GenBank/DDBJ whole genome shotgun (WGS) entry which is preliminary data.</text>
</comment>
<dbReference type="InterPro" id="IPR016039">
    <property type="entry name" value="Thiolase-like"/>
</dbReference>
<name>A0A813DDZ4_POLGL</name>
<evidence type="ECO:0000256" key="2">
    <source>
        <dbReference type="ARBA" id="ARBA00022553"/>
    </source>
</evidence>
<dbReference type="SUPFAM" id="SSF53901">
    <property type="entry name" value="Thiolase-like"/>
    <property type="match status" value="2"/>
</dbReference>
<dbReference type="PANTHER" id="PTHR43775:SF37">
    <property type="entry name" value="SI:DKEY-61P9.11"/>
    <property type="match status" value="1"/>
</dbReference>
<evidence type="ECO:0000256" key="1">
    <source>
        <dbReference type="ARBA" id="ARBA00022450"/>
    </source>
</evidence>
<dbReference type="PROSITE" id="PS52004">
    <property type="entry name" value="KS3_2"/>
    <property type="match status" value="1"/>
</dbReference>
<dbReference type="AlphaFoldDB" id="A0A813DDZ4"/>
<accession>A0A813DDZ4</accession>
<evidence type="ECO:0000313" key="4">
    <source>
        <dbReference type="EMBL" id="CAE8584705.1"/>
    </source>
</evidence>
<keyword evidence="2" id="KW-0597">Phosphoprotein</keyword>
<dbReference type="InterPro" id="IPR014031">
    <property type="entry name" value="Ketoacyl_synth_C"/>
</dbReference>
<organism evidence="4 5">
    <name type="scientific">Polarella glacialis</name>
    <name type="common">Dinoflagellate</name>
    <dbReference type="NCBI Taxonomy" id="89957"/>
    <lineage>
        <taxon>Eukaryota</taxon>
        <taxon>Sar</taxon>
        <taxon>Alveolata</taxon>
        <taxon>Dinophyceae</taxon>
        <taxon>Suessiales</taxon>
        <taxon>Suessiaceae</taxon>
        <taxon>Polarella</taxon>
    </lineage>
</organism>
<dbReference type="Pfam" id="PF02801">
    <property type="entry name" value="Ketoacyl-synt_C"/>
    <property type="match status" value="1"/>
</dbReference>
<dbReference type="Gene3D" id="3.40.47.10">
    <property type="match status" value="2"/>
</dbReference>
<keyword evidence="5" id="KW-1185">Reference proteome</keyword>
<dbReference type="GO" id="GO:0004312">
    <property type="term" value="F:fatty acid synthase activity"/>
    <property type="evidence" value="ECO:0007669"/>
    <property type="project" value="TreeGrafter"/>
</dbReference>
<keyword evidence="1" id="KW-0596">Phosphopantetheine</keyword>
<dbReference type="CDD" id="cd00833">
    <property type="entry name" value="PKS"/>
    <property type="match status" value="1"/>
</dbReference>
<dbReference type="PANTHER" id="PTHR43775">
    <property type="entry name" value="FATTY ACID SYNTHASE"/>
    <property type="match status" value="1"/>
</dbReference>
<dbReference type="InterPro" id="IPR020841">
    <property type="entry name" value="PKS_Beta-ketoAc_synthase_dom"/>
</dbReference>
<evidence type="ECO:0000259" key="3">
    <source>
        <dbReference type="PROSITE" id="PS52004"/>
    </source>
</evidence>
<dbReference type="SMART" id="SM00825">
    <property type="entry name" value="PKS_KS"/>
    <property type="match status" value="1"/>
</dbReference>
<dbReference type="EMBL" id="CAJNNV010001287">
    <property type="protein sequence ID" value="CAE8584705.1"/>
    <property type="molecule type" value="Genomic_DNA"/>
</dbReference>
<dbReference type="Proteomes" id="UP000654075">
    <property type="component" value="Unassembled WGS sequence"/>
</dbReference>
<dbReference type="InterPro" id="IPR050091">
    <property type="entry name" value="PKS_NRPS_Biosynth_Enz"/>
</dbReference>
<dbReference type="GO" id="GO:0006633">
    <property type="term" value="P:fatty acid biosynthetic process"/>
    <property type="evidence" value="ECO:0007669"/>
    <property type="project" value="TreeGrafter"/>
</dbReference>
<dbReference type="Pfam" id="PF00109">
    <property type="entry name" value="ketoacyl-synt"/>
    <property type="match status" value="1"/>
</dbReference>
<evidence type="ECO:0000313" key="5">
    <source>
        <dbReference type="Proteomes" id="UP000654075"/>
    </source>
</evidence>
<sequence>TDTIRELSSLRWDPAYLYEPDKDLALGKYYSKHGGFVLEEHLMGFDAAFFGMSGKTAALIDPLQRNSLEVGASELCGDRLGSQRTAACVPITNDAQFEHALVSVPGALSSLCLCSAIGETETVWPEDAFLERCLTFDYSADGFARGEGTSGIFMSVTHKEPSERLAMFCGTSINQDGRSATMTAPHGPSQQECIRASLREANVTPADIRIAELHGTGTALGDPIEVGALRAVMKHRDTPIFKTSAKSNLAHAEANAGMAGLLKCVLMLRHGVTPPNVHFKSLNPHLDLTGYPVYLCDDMCEIGTNSGYAGVSSFGFGGTNARADIWAKAVHGPRKVQPVDFDKLQAVGVRCPTCLGWMDFRSGSMLPSELPEQSAQGRERARCIRDEFDSYNSCSLCYKGSYQFGKPPSEGPLPQARVCIKGTWDGFSNFEEMKFEAGAFHHHVRLGETRMERFYLALEENDELAVFPSHTSGGMDVRVLGPRQFEAGHHFVIDCRDDQIPEGTLIHITAWTESRHLERKVAWKVEPEEGGSTELQAFQHSYQVIGSLTQARMIPMKPVRGVRNVFEYSTRIGLAGQETFQFARDHDWSQGIYPARDLALSGKVPVRGPDHLGAGNFFAVRGQQGERLALRLEVSDAHVTISASCHSSGTVTWHSIEGRRRRRLSVAGTWAEGYVMKQDGKNPDRYTAQVTDATSAVSCHLV</sequence>
<feature type="domain" description="Ketosynthase family 3 (KS3)" evidence="3">
    <location>
        <begin position="1"/>
        <end position="327"/>
    </location>
</feature>
<reference evidence="4" key="1">
    <citation type="submission" date="2021-02" db="EMBL/GenBank/DDBJ databases">
        <authorList>
            <person name="Dougan E. K."/>
            <person name="Rhodes N."/>
            <person name="Thang M."/>
            <person name="Chan C."/>
        </authorList>
    </citation>
    <scope>NUCLEOTIDE SEQUENCE</scope>
</reference>
<dbReference type="OrthoDB" id="329835at2759"/>
<protein>
    <recommendedName>
        <fullName evidence="3">Ketosynthase family 3 (KS3) domain-containing protein</fullName>
    </recommendedName>
</protein>